<dbReference type="Proteomes" id="UP000553957">
    <property type="component" value="Unassembled WGS sequence"/>
</dbReference>
<dbReference type="Proteomes" id="UP000534306">
    <property type="component" value="Unassembled WGS sequence"/>
</dbReference>
<evidence type="ECO:0000313" key="3">
    <source>
        <dbReference type="Proteomes" id="UP000534306"/>
    </source>
</evidence>
<accession>A0A7Y4NYI1</accession>
<name>A0A7Y4NYI1_9ACTN</name>
<keyword evidence="3" id="KW-1185">Reference proteome</keyword>
<dbReference type="EMBL" id="JACHKF010000001">
    <property type="protein sequence ID" value="MBB6569615.1"/>
    <property type="molecule type" value="Genomic_DNA"/>
</dbReference>
<proteinExistence type="predicted"/>
<evidence type="ECO:0000313" key="4">
    <source>
        <dbReference type="Proteomes" id="UP000553957"/>
    </source>
</evidence>
<dbReference type="EMBL" id="JABJRC010000002">
    <property type="protein sequence ID" value="NOL40551.1"/>
    <property type="molecule type" value="Genomic_DNA"/>
</dbReference>
<organism evidence="2 3">
    <name type="scientific">Kribbella sandramycini</name>
    <dbReference type="NCBI Taxonomy" id="60450"/>
    <lineage>
        <taxon>Bacteria</taxon>
        <taxon>Bacillati</taxon>
        <taxon>Actinomycetota</taxon>
        <taxon>Actinomycetes</taxon>
        <taxon>Propionibacteriales</taxon>
        <taxon>Kribbellaceae</taxon>
        <taxon>Kribbella</taxon>
    </lineage>
</organism>
<sequence>MARVDIDRHEMRVRFSLLERLATWRGEVLVPLTAVREVAVLERPVSHARGGRTGLLISGVLKIGIWGLGTEHRQLVSVRRQTPALRVRIDRAATGHGFDELLISTPRAAELAQRVASPARM</sequence>
<dbReference type="RefSeq" id="WP_171673044.1">
    <property type="nucleotide sequence ID" value="NZ_BAAAGT010000002.1"/>
</dbReference>
<evidence type="ECO:0008006" key="5">
    <source>
        <dbReference type="Google" id="ProtNLM"/>
    </source>
</evidence>
<dbReference type="AlphaFoldDB" id="A0A7Y4NYI1"/>
<evidence type="ECO:0000313" key="1">
    <source>
        <dbReference type="EMBL" id="MBB6569615.1"/>
    </source>
</evidence>
<reference evidence="1 4" key="2">
    <citation type="submission" date="2020-08" db="EMBL/GenBank/DDBJ databases">
        <title>Sequencing the genomes of 1000 actinobacteria strains.</title>
        <authorList>
            <person name="Klenk H.-P."/>
        </authorList>
    </citation>
    <scope>NUCLEOTIDE SEQUENCE [LARGE SCALE GENOMIC DNA]</scope>
    <source>
        <strain evidence="1 4">DSM 15626</strain>
    </source>
</reference>
<evidence type="ECO:0000313" key="2">
    <source>
        <dbReference type="EMBL" id="NOL40551.1"/>
    </source>
</evidence>
<comment type="caution">
    <text evidence="2">The sequence shown here is derived from an EMBL/GenBank/DDBJ whole genome shotgun (WGS) entry which is preliminary data.</text>
</comment>
<protein>
    <recommendedName>
        <fullName evidence="5">PH (Pleckstrin Homology) domain-containing protein</fullName>
    </recommendedName>
</protein>
<gene>
    <name evidence="1" type="ORF">HNR71_005252</name>
    <name evidence="2" type="ORF">HPO96_09875</name>
</gene>
<reference evidence="2 3" key="1">
    <citation type="submission" date="2020-05" db="EMBL/GenBank/DDBJ databases">
        <title>Genome sequence of Kribbella sandramycini ATCC 39419.</title>
        <authorList>
            <person name="Maclea K.S."/>
            <person name="Fair J.L."/>
        </authorList>
    </citation>
    <scope>NUCLEOTIDE SEQUENCE [LARGE SCALE GENOMIC DNA]</scope>
    <source>
        <strain evidence="2 3">ATCC 39419</strain>
    </source>
</reference>